<dbReference type="SUPFAM" id="SSF55073">
    <property type="entry name" value="Nucleotide cyclase"/>
    <property type="match status" value="1"/>
</dbReference>
<dbReference type="EMBL" id="AP022610">
    <property type="protein sequence ID" value="BBZ28469.1"/>
    <property type="molecule type" value="Genomic_DNA"/>
</dbReference>
<sequence length="545" mass="58694">MTTARDDGDHASAPVETPDQRYRKLLEHSPDAICVHQMGRVVYVNAAAVRWMRATSAEQLVGQMITQFVHADSVPPMLNRISALREPGDVSEPSEAVMLRFDATTLDVEAVSVLSTWNDVPAFQVIFRDLTAQKAAQSAVRYQAALVDHVSDAIIATTATGVVTSWNPAAECIYGRAAERVLHQPVSEAVGAELDPRKIIAAGGTVSATHYTPRGEALAIRVSAASMDDGFVLLCSDQTALRRAERHFEAVVATLDEAVLVLSHTGRILSTNPEAERMLGPLPDGAAGYGDLVGRWMSLRDTVVYDDAGHPLEPGARPVLHTLETGAPYEGEMFARERTDGTGRWLSVNARRLNPDEGERSAVLVCFRDITATRSAAERLVHEATHDSLTGLPNRAHLVATAKRLRAEGSLAALFFIDLDDLKSVNDSLGHDAGDAVITAAAQRIRAAVRRDDVVCRLAGDEFVVLLVGSARHAERHDLTQRIARVFVEPIAVAGGSVKIGASVGAVEVRPDDERDAATLLREADRAMYAAKATGRRTVVQSAKP</sequence>
<dbReference type="InterPro" id="IPR000700">
    <property type="entry name" value="PAS-assoc_C"/>
</dbReference>
<dbReference type="InterPro" id="IPR035965">
    <property type="entry name" value="PAS-like_dom_sf"/>
</dbReference>
<dbReference type="Pfam" id="PF00990">
    <property type="entry name" value="GGDEF"/>
    <property type="match status" value="1"/>
</dbReference>
<name>A0A7I7XH01_9MYCO</name>
<evidence type="ECO:0000259" key="4">
    <source>
        <dbReference type="PROSITE" id="PS50887"/>
    </source>
</evidence>
<dbReference type="PANTHER" id="PTHR44757:SF2">
    <property type="entry name" value="BIOFILM ARCHITECTURE MAINTENANCE PROTEIN MBAA"/>
    <property type="match status" value="1"/>
</dbReference>
<dbReference type="InterPro" id="IPR000014">
    <property type="entry name" value="PAS"/>
</dbReference>
<feature type="region of interest" description="Disordered" evidence="1">
    <location>
        <begin position="1"/>
        <end position="20"/>
    </location>
</feature>
<dbReference type="SMART" id="SM00091">
    <property type="entry name" value="PAS"/>
    <property type="match status" value="3"/>
</dbReference>
<evidence type="ECO:0000259" key="3">
    <source>
        <dbReference type="PROSITE" id="PS50113"/>
    </source>
</evidence>
<dbReference type="InterPro" id="IPR043128">
    <property type="entry name" value="Rev_trsase/Diguanyl_cyclase"/>
</dbReference>
<dbReference type="SMART" id="SM00267">
    <property type="entry name" value="GGDEF"/>
    <property type="match status" value="1"/>
</dbReference>
<dbReference type="RefSeq" id="WP_246240644.1">
    <property type="nucleotide sequence ID" value="NZ_AP022610.1"/>
</dbReference>
<feature type="domain" description="PAS" evidence="2">
    <location>
        <begin position="244"/>
        <end position="280"/>
    </location>
</feature>
<gene>
    <name evidence="5" type="ORF">MMAD_27640</name>
</gene>
<dbReference type="PROSITE" id="PS50112">
    <property type="entry name" value="PAS"/>
    <property type="match status" value="1"/>
</dbReference>
<dbReference type="Pfam" id="PF00989">
    <property type="entry name" value="PAS"/>
    <property type="match status" value="3"/>
</dbReference>
<proteinExistence type="predicted"/>
<dbReference type="InterPro" id="IPR013767">
    <property type="entry name" value="PAS_fold"/>
</dbReference>
<dbReference type="InterPro" id="IPR052155">
    <property type="entry name" value="Biofilm_reg_signaling"/>
</dbReference>
<evidence type="ECO:0000256" key="1">
    <source>
        <dbReference type="SAM" id="MobiDB-lite"/>
    </source>
</evidence>
<evidence type="ECO:0008006" key="7">
    <source>
        <dbReference type="Google" id="ProtNLM"/>
    </source>
</evidence>
<dbReference type="NCBIfam" id="TIGR00254">
    <property type="entry name" value="GGDEF"/>
    <property type="match status" value="1"/>
</dbReference>
<dbReference type="AlphaFoldDB" id="A0A7I7XH01"/>
<dbReference type="GO" id="GO:0006355">
    <property type="term" value="P:regulation of DNA-templated transcription"/>
    <property type="evidence" value="ECO:0007669"/>
    <property type="project" value="InterPro"/>
</dbReference>
<evidence type="ECO:0000313" key="5">
    <source>
        <dbReference type="EMBL" id="BBZ28469.1"/>
    </source>
</evidence>
<evidence type="ECO:0000313" key="6">
    <source>
        <dbReference type="Proteomes" id="UP000466517"/>
    </source>
</evidence>
<dbReference type="InterPro" id="IPR000160">
    <property type="entry name" value="GGDEF_dom"/>
</dbReference>
<dbReference type="KEGG" id="mmag:MMAD_27640"/>
<dbReference type="SUPFAM" id="SSF55785">
    <property type="entry name" value="PYP-like sensor domain (PAS domain)"/>
    <property type="match status" value="3"/>
</dbReference>
<reference evidence="5 6" key="1">
    <citation type="journal article" date="2019" name="Emerg. Microbes Infect.">
        <title>Comprehensive subspecies identification of 175 nontuberculous mycobacteria species based on 7547 genomic profiles.</title>
        <authorList>
            <person name="Matsumoto Y."/>
            <person name="Kinjo T."/>
            <person name="Motooka D."/>
            <person name="Nabeya D."/>
            <person name="Jung N."/>
            <person name="Uechi K."/>
            <person name="Horii T."/>
            <person name="Iida T."/>
            <person name="Fujita J."/>
            <person name="Nakamura S."/>
        </authorList>
    </citation>
    <scope>NUCLEOTIDE SEQUENCE [LARGE SCALE GENOMIC DNA]</scope>
    <source>
        <strain evidence="5 6">JCM 13574</strain>
    </source>
</reference>
<accession>A0A7I7XH01</accession>
<feature type="compositionally biased region" description="Basic and acidic residues" evidence="1">
    <location>
        <begin position="1"/>
        <end position="10"/>
    </location>
</feature>
<dbReference type="NCBIfam" id="TIGR00229">
    <property type="entry name" value="sensory_box"/>
    <property type="match status" value="2"/>
</dbReference>
<dbReference type="PANTHER" id="PTHR44757">
    <property type="entry name" value="DIGUANYLATE CYCLASE DGCP"/>
    <property type="match status" value="1"/>
</dbReference>
<dbReference type="Gene3D" id="3.30.450.20">
    <property type="entry name" value="PAS domain"/>
    <property type="match status" value="3"/>
</dbReference>
<feature type="domain" description="PAC" evidence="3">
    <location>
        <begin position="329"/>
        <end position="382"/>
    </location>
</feature>
<protein>
    <recommendedName>
        <fullName evidence="7">Diguanylate cyclase</fullName>
    </recommendedName>
</protein>
<keyword evidence="6" id="KW-1185">Reference proteome</keyword>
<dbReference type="InterPro" id="IPR029787">
    <property type="entry name" value="Nucleotide_cyclase"/>
</dbReference>
<feature type="domain" description="GGDEF" evidence="4">
    <location>
        <begin position="410"/>
        <end position="544"/>
    </location>
</feature>
<evidence type="ECO:0000259" key="2">
    <source>
        <dbReference type="PROSITE" id="PS50112"/>
    </source>
</evidence>
<dbReference type="Proteomes" id="UP000466517">
    <property type="component" value="Chromosome"/>
</dbReference>
<dbReference type="CDD" id="cd01949">
    <property type="entry name" value="GGDEF"/>
    <property type="match status" value="1"/>
</dbReference>
<organism evidence="5 6">
    <name type="scientific">Mycolicibacterium madagascariense</name>
    <dbReference type="NCBI Taxonomy" id="212765"/>
    <lineage>
        <taxon>Bacteria</taxon>
        <taxon>Bacillati</taxon>
        <taxon>Actinomycetota</taxon>
        <taxon>Actinomycetes</taxon>
        <taxon>Mycobacteriales</taxon>
        <taxon>Mycobacteriaceae</taxon>
        <taxon>Mycolicibacterium</taxon>
    </lineage>
</organism>
<dbReference type="PROSITE" id="PS50113">
    <property type="entry name" value="PAC"/>
    <property type="match status" value="1"/>
</dbReference>
<dbReference type="PROSITE" id="PS50887">
    <property type="entry name" value="GGDEF"/>
    <property type="match status" value="1"/>
</dbReference>
<dbReference type="CDD" id="cd00130">
    <property type="entry name" value="PAS"/>
    <property type="match status" value="2"/>
</dbReference>
<dbReference type="Gene3D" id="3.30.70.270">
    <property type="match status" value="1"/>
</dbReference>